<name>A0ACB7YHZ6_9ERIC</name>
<dbReference type="EMBL" id="CM037158">
    <property type="protein sequence ID" value="KAH7852808.1"/>
    <property type="molecule type" value="Genomic_DNA"/>
</dbReference>
<comment type="caution">
    <text evidence="1">The sequence shown here is derived from an EMBL/GenBank/DDBJ whole genome shotgun (WGS) entry which is preliminary data.</text>
</comment>
<reference evidence="1 2" key="1">
    <citation type="journal article" date="2021" name="Hortic Res">
        <title>High-quality reference genome and annotation aids understanding of berry development for evergreen blueberry (Vaccinium darrowii).</title>
        <authorList>
            <person name="Yu J."/>
            <person name="Hulse-Kemp A.M."/>
            <person name="Babiker E."/>
            <person name="Staton M."/>
        </authorList>
    </citation>
    <scope>NUCLEOTIDE SEQUENCE [LARGE SCALE GENOMIC DNA]</scope>
    <source>
        <strain evidence="2">cv. NJ 8807/NJ 8810</strain>
        <tissue evidence="1">Young leaf</tissue>
    </source>
</reference>
<protein>
    <submittedName>
        <fullName evidence="1">Uncharacterized protein</fullName>
    </submittedName>
</protein>
<gene>
    <name evidence="1" type="ORF">Vadar_029456</name>
</gene>
<dbReference type="Proteomes" id="UP000828048">
    <property type="component" value="Chromosome 8"/>
</dbReference>
<organism evidence="1 2">
    <name type="scientific">Vaccinium darrowii</name>
    <dbReference type="NCBI Taxonomy" id="229202"/>
    <lineage>
        <taxon>Eukaryota</taxon>
        <taxon>Viridiplantae</taxon>
        <taxon>Streptophyta</taxon>
        <taxon>Embryophyta</taxon>
        <taxon>Tracheophyta</taxon>
        <taxon>Spermatophyta</taxon>
        <taxon>Magnoliopsida</taxon>
        <taxon>eudicotyledons</taxon>
        <taxon>Gunneridae</taxon>
        <taxon>Pentapetalae</taxon>
        <taxon>asterids</taxon>
        <taxon>Ericales</taxon>
        <taxon>Ericaceae</taxon>
        <taxon>Vaccinioideae</taxon>
        <taxon>Vaccinieae</taxon>
        <taxon>Vaccinium</taxon>
    </lineage>
</organism>
<proteinExistence type="predicted"/>
<sequence>MVYVRKTNLEGLLRAPFVALDCALIIALVERWRPETHSFHLGPGKKTVTLQVVEVILGLPVKGEAVTESSDLKDIQQFCMRLLGKAPSKSNNEFTGQKVTMKWLAQFDGQINEGDSEEVVKQKAQGFLLRMLGGGYGCNDPATDLDLGVVAHVITSTSREAIFSSRWYDMFIAPDLAQSMLGHYRHALDIMKPDEVEWMPYKPKLLDALPPYCRAEMAIWRASVPFICFSYVEMHQPE</sequence>
<evidence type="ECO:0000313" key="1">
    <source>
        <dbReference type="EMBL" id="KAH7852808.1"/>
    </source>
</evidence>
<accession>A0ACB7YHZ6</accession>
<keyword evidence="2" id="KW-1185">Reference proteome</keyword>
<evidence type="ECO:0000313" key="2">
    <source>
        <dbReference type="Proteomes" id="UP000828048"/>
    </source>
</evidence>